<dbReference type="EMBL" id="JBHTBJ010000025">
    <property type="protein sequence ID" value="MFC7277761.1"/>
    <property type="molecule type" value="Genomic_DNA"/>
</dbReference>
<protein>
    <recommendedName>
        <fullName evidence="4">Leucyl aminopeptidase (Aminopeptidase T)</fullName>
    </recommendedName>
</protein>
<keyword evidence="1" id="KW-0479">Metal-binding</keyword>
<name>A0ABW2HY81_9ACTN</name>
<dbReference type="SUPFAM" id="SSF144052">
    <property type="entry name" value="Thermophilic metalloprotease-like"/>
    <property type="match status" value="1"/>
</dbReference>
<evidence type="ECO:0000256" key="1">
    <source>
        <dbReference type="ARBA" id="ARBA00022723"/>
    </source>
</evidence>
<dbReference type="PANTHER" id="PTHR34448">
    <property type="entry name" value="AMINOPEPTIDASE"/>
    <property type="match status" value="1"/>
</dbReference>
<comment type="caution">
    <text evidence="2">The sequence shown here is derived from an EMBL/GenBank/DDBJ whole genome shotgun (WGS) entry which is preliminary data.</text>
</comment>
<organism evidence="2 3">
    <name type="scientific">Paractinoplanes rhizophilus</name>
    <dbReference type="NCBI Taxonomy" id="1416877"/>
    <lineage>
        <taxon>Bacteria</taxon>
        <taxon>Bacillati</taxon>
        <taxon>Actinomycetota</taxon>
        <taxon>Actinomycetes</taxon>
        <taxon>Micromonosporales</taxon>
        <taxon>Micromonosporaceae</taxon>
        <taxon>Paractinoplanes</taxon>
    </lineage>
</organism>
<evidence type="ECO:0000313" key="2">
    <source>
        <dbReference type="EMBL" id="MFC7277761.1"/>
    </source>
</evidence>
<evidence type="ECO:0000313" key="3">
    <source>
        <dbReference type="Proteomes" id="UP001596548"/>
    </source>
</evidence>
<evidence type="ECO:0008006" key="4">
    <source>
        <dbReference type="Google" id="ProtNLM"/>
    </source>
</evidence>
<keyword evidence="3" id="KW-1185">Reference proteome</keyword>
<reference evidence="3" key="1">
    <citation type="journal article" date="2019" name="Int. J. Syst. Evol. Microbiol.">
        <title>The Global Catalogue of Microorganisms (GCM) 10K type strain sequencing project: providing services to taxonomists for standard genome sequencing and annotation.</title>
        <authorList>
            <consortium name="The Broad Institute Genomics Platform"/>
            <consortium name="The Broad Institute Genome Sequencing Center for Infectious Disease"/>
            <person name="Wu L."/>
            <person name="Ma J."/>
        </authorList>
    </citation>
    <scope>NUCLEOTIDE SEQUENCE [LARGE SCALE GENOMIC DNA]</scope>
    <source>
        <strain evidence="3">XZYJT-10</strain>
    </source>
</reference>
<gene>
    <name evidence="2" type="ORF">ACFQS1_27555</name>
</gene>
<dbReference type="RefSeq" id="WP_378973768.1">
    <property type="nucleotide sequence ID" value="NZ_JBHTBJ010000025.1"/>
</dbReference>
<proteinExistence type="predicted"/>
<dbReference type="PANTHER" id="PTHR34448:SF1">
    <property type="entry name" value="BLL6088 PROTEIN"/>
    <property type="match status" value="1"/>
</dbReference>
<sequence length="330" mass="34876">MHVGADDRVLIVHDDTAAPDTVDAFVAATGGLGAEVTVLRYAPRTFVSMREFGRFAEASVWADDRHAPETLLAALGAADVGLILNADLRLLFDPRFLATLSGTRIGWIPYLDADNIQRLLPSSADEVAELHQASTVVGEAMAATTEVTIGDANGTDLRMRIGAHRINWSTGVHMQGRGIGGVQIWPGGQISTAPDIGSVSGRLVIDRSVNAPEYKELLDPIGFTVVDGLVTDIDGGVEAERMRRYLSSLDHPGAYHLTELGIGTNARCVAAGYAGPCEDTHTWGALSMALGADVHLGGVTRAPCHVDMTARSATVAFDGKTVVDEGRLVV</sequence>
<dbReference type="InterPro" id="IPR052170">
    <property type="entry name" value="M29_Exopeptidase"/>
</dbReference>
<dbReference type="InterPro" id="IPR058739">
    <property type="entry name" value="NicX"/>
</dbReference>
<accession>A0ABW2HY81</accession>
<dbReference type="Pfam" id="PF26233">
    <property type="entry name" value="NicX"/>
    <property type="match status" value="1"/>
</dbReference>
<dbReference type="Proteomes" id="UP001596548">
    <property type="component" value="Unassembled WGS sequence"/>
</dbReference>